<dbReference type="InterPro" id="IPR039808">
    <property type="entry name" value="Cadherin"/>
</dbReference>
<feature type="domain" description="Cadherin" evidence="6">
    <location>
        <begin position="2554"/>
        <end position="2671"/>
    </location>
</feature>
<dbReference type="GO" id="GO:0016477">
    <property type="term" value="P:cell migration"/>
    <property type="evidence" value="ECO:0007669"/>
    <property type="project" value="TreeGrafter"/>
</dbReference>
<proteinExistence type="predicted"/>
<feature type="domain" description="Cadherin" evidence="6">
    <location>
        <begin position="2327"/>
        <end position="2444"/>
    </location>
</feature>
<dbReference type="InterPro" id="IPR001343">
    <property type="entry name" value="Hemolysn_Ca-bd"/>
</dbReference>
<feature type="domain" description="Cadherin" evidence="6">
    <location>
        <begin position="4173"/>
        <end position="4290"/>
    </location>
</feature>
<dbReference type="InterPro" id="IPR018511">
    <property type="entry name" value="Hemolysin-typ_Ca-bd_CS"/>
</dbReference>
<dbReference type="Pfam" id="PF17963">
    <property type="entry name" value="Big_9"/>
    <property type="match status" value="1"/>
</dbReference>
<keyword evidence="8" id="KW-1185">Reference proteome</keyword>
<dbReference type="InterPro" id="IPR002126">
    <property type="entry name" value="Cadherin-like_dom"/>
</dbReference>
<feature type="domain" description="Cadherin" evidence="6">
    <location>
        <begin position="3945"/>
        <end position="4062"/>
    </location>
</feature>
<dbReference type="GO" id="GO:0044331">
    <property type="term" value="P:cell-cell adhesion mediated by cadherin"/>
    <property type="evidence" value="ECO:0007669"/>
    <property type="project" value="TreeGrafter"/>
</dbReference>
<dbReference type="RefSeq" id="WP_184162179.1">
    <property type="nucleotide sequence ID" value="NZ_JACHLN010000001.1"/>
</dbReference>
<dbReference type="Pfam" id="PF00353">
    <property type="entry name" value="HemolysinCabind"/>
    <property type="match status" value="20"/>
</dbReference>
<dbReference type="Gene3D" id="2.60.40.3440">
    <property type="match status" value="1"/>
</dbReference>
<feature type="domain" description="Cadherin" evidence="6">
    <location>
        <begin position="2132"/>
        <end position="2226"/>
    </location>
</feature>
<comment type="subcellular location">
    <subcellularLocation>
        <location evidence="1">Membrane</location>
    </subcellularLocation>
</comment>
<feature type="domain" description="Cadherin" evidence="6">
    <location>
        <begin position="2236"/>
        <end position="2331"/>
    </location>
</feature>
<evidence type="ECO:0000256" key="5">
    <source>
        <dbReference type="SAM" id="MobiDB-lite"/>
    </source>
</evidence>
<dbReference type="PROSITE" id="PS50268">
    <property type="entry name" value="CADHERIN_2"/>
    <property type="match status" value="16"/>
</dbReference>
<dbReference type="Gene3D" id="2.150.10.10">
    <property type="entry name" value="Serralysin-like metalloprotease, C-terminal"/>
    <property type="match status" value="14"/>
</dbReference>
<dbReference type="SMART" id="SM00112">
    <property type="entry name" value="CA"/>
    <property type="match status" value="16"/>
</dbReference>
<evidence type="ECO:0000256" key="3">
    <source>
        <dbReference type="ARBA" id="ARBA00022837"/>
    </source>
</evidence>
<dbReference type="Proteomes" id="UP000575241">
    <property type="component" value="Unassembled WGS sequence"/>
</dbReference>
<dbReference type="GO" id="GO:0005509">
    <property type="term" value="F:calcium ion binding"/>
    <property type="evidence" value="ECO:0007669"/>
    <property type="project" value="InterPro"/>
</dbReference>
<dbReference type="GO" id="GO:0007156">
    <property type="term" value="P:homophilic cell adhesion via plasma membrane adhesion molecules"/>
    <property type="evidence" value="ECO:0007669"/>
    <property type="project" value="InterPro"/>
</dbReference>
<feature type="region of interest" description="Disordered" evidence="5">
    <location>
        <begin position="1908"/>
        <end position="1938"/>
    </location>
</feature>
<dbReference type="InterPro" id="IPR013783">
    <property type="entry name" value="Ig-like_fold"/>
</dbReference>
<evidence type="ECO:0000256" key="1">
    <source>
        <dbReference type="ARBA" id="ARBA00004370"/>
    </source>
</evidence>
<dbReference type="SUPFAM" id="SSF51120">
    <property type="entry name" value="beta-Roll"/>
    <property type="match status" value="11"/>
</dbReference>
<dbReference type="GO" id="GO:0016339">
    <property type="term" value="P:calcium-dependent cell-cell adhesion via plasma membrane cell adhesion molecules"/>
    <property type="evidence" value="ECO:0007669"/>
    <property type="project" value="TreeGrafter"/>
</dbReference>
<feature type="domain" description="Cadherin" evidence="6">
    <location>
        <begin position="4058"/>
        <end position="4176"/>
    </location>
</feature>
<dbReference type="GO" id="GO:0016342">
    <property type="term" value="C:catenin complex"/>
    <property type="evidence" value="ECO:0007669"/>
    <property type="project" value="TreeGrafter"/>
</dbReference>
<protein>
    <submittedName>
        <fullName evidence="7">Ca2+-binding RTX toxin-like protein</fullName>
    </submittedName>
</protein>
<evidence type="ECO:0000313" key="7">
    <source>
        <dbReference type="EMBL" id="MBB4837511.1"/>
    </source>
</evidence>
<dbReference type="GO" id="GO:0005912">
    <property type="term" value="C:adherens junction"/>
    <property type="evidence" value="ECO:0007669"/>
    <property type="project" value="TreeGrafter"/>
</dbReference>
<dbReference type="Gene3D" id="2.60.40.60">
    <property type="entry name" value="Cadherins"/>
    <property type="match status" value="15"/>
</dbReference>
<feature type="domain" description="Cadherin" evidence="6">
    <location>
        <begin position="3831"/>
        <end position="3948"/>
    </location>
</feature>
<feature type="compositionally biased region" description="Gly residues" evidence="5">
    <location>
        <begin position="1924"/>
        <end position="1934"/>
    </location>
</feature>
<dbReference type="SUPFAM" id="SSF49313">
    <property type="entry name" value="Cadherin-like"/>
    <property type="match status" value="15"/>
</dbReference>
<dbReference type="PANTHER" id="PTHR24027:SF438">
    <property type="entry name" value="CADHERIN 23"/>
    <property type="match status" value="1"/>
</dbReference>
<keyword evidence="4" id="KW-0472">Membrane</keyword>
<dbReference type="PANTHER" id="PTHR24027">
    <property type="entry name" value="CADHERIN-23"/>
    <property type="match status" value="1"/>
</dbReference>
<feature type="domain" description="Cadherin" evidence="6">
    <location>
        <begin position="4287"/>
        <end position="4410"/>
    </location>
</feature>
<feature type="domain" description="Cadherin" evidence="6">
    <location>
        <begin position="2668"/>
        <end position="2781"/>
    </location>
</feature>
<accession>A0A7W7NR83</accession>
<reference evidence="7 8" key="1">
    <citation type="submission" date="2020-08" db="EMBL/GenBank/DDBJ databases">
        <title>Functional genomics of gut bacteria from endangered species of beetles.</title>
        <authorList>
            <person name="Carlos-Shanley C."/>
        </authorList>
    </citation>
    <scope>NUCLEOTIDE SEQUENCE [LARGE SCALE GENOMIC DNA]</scope>
    <source>
        <strain evidence="7 8">S00224</strain>
    </source>
</reference>
<feature type="domain" description="Cadherin" evidence="6">
    <location>
        <begin position="3619"/>
        <end position="3721"/>
    </location>
</feature>
<dbReference type="GO" id="GO:0000902">
    <property type="term" value="P:cell morphogenesis"/>
    <property type="evidence" value="ECO:0007669"/>
    <property type="project" value="TreeGrafter"/>
</dbReference>
<dbReference type="EMBL" id="JACHLN010000001">
    <property type="protein sequence ID" value="MBB4837511.1"/>
    <property type="molecule type" value="Genomic_DNA"/>
</dbReference>
<dbReference type="CDD" id="cd11304">
    <property type="entry name" value="Cadherin_repeat"/>
    <property type="match status" value="15"/>
</dbReference>
<dbReference type="Pfam" id="PF00028">
    <property type="entry name" value="Cadherin"/>
    <property type="match status" value="6"/>
</dbReference>
<comment type="caution">
    <text evidence="7">The sequence shown here is derived from an EMBL/GenBank/DDBJ whole genome shotgun (WGS) entry which is preliminary data.</text>
</comment>
<dbReference type="PRINTS" id="PR00313">
    <property type="entry name" value="CABNDNGRPT"/>
</dbReference>
<keyword evidence="2" id="KW-0677">Repeat</keyword>
<name>A0A7W7NR83_9SPHN</name>
<dbReference type="GO" id="GO:0007043">
    <property type="term" value="P:cell-cell junction assembly"/>
    <property type="evidence" value="ECO:0007669"/>
    <property type="project" value="TreeGrafter"/>
</dbReference>
<dbReference type="GO" id="GO:0034332">
    <property type="term" value="P:adherens junction organization"/>
    <property type="evidence" value="ECO:0007669"/>
    <property type="project" value="TreeGrafter"/>
</dbReference>
<organism evidence="7 8">
    <name type="scientific">Sphingomonas kyeonggiensis</name>
    <dbReference type="NCBI Taxonomy" id="1268553"/>
    <lineage>
        <taxon>Bacteria</taxon>
        <taxon>Pseudomonadati</taxon>
        <taxon>Pseudomonadota</taxon>
        <taxon>Alphaproteobacteria</taxon>
        <taxon>Sphingomonadales</taxon>
        <taxon>Sphingomonadaceae</taxon>
        <taxon>Sphingomonas</taxon>
    </lineage>
</organism>
<dbReference type="Gene3D" id="2.60.40.10">
    <property type="entry name" value="Immunoglobulins"/>
    <property type="match status" value="1"/>
</dbReference>
<sequence>MSDPAAVNARNQFLADVLAPGRAVLAAHGFQLNSDHAVSLSQAAMEAHVPSEHLRLIYGDRTFAPYEVFLVPTGTPKEVSGGNSLGGLPEPTSGQRRVVKYDHDSGQFVTFLTNSIEDTPAVTFVNGADRTLAVVESAQLITNFERSGNGYRISFLDGDVLTATSTTDSAGEHVQVHFVDQNGVSHDYEVAPDQPIVVGRTGGLFLSGGAYQGQWAANDFENIPGLDNAYVLAKILGRADAPSGMGGDDGPLLELKDIVDPDGPVTYQMRINADGTKEAVTTFYLNNGTTGVGDRIVQVTKQTVFEGQDTTIYSSVTRTGDDATVTYVRERAPSHEDIGEEDPKVDIKFENHILTLEQFGSIFGSNIGRYLAGDNVAAQIALGAVLSTVSGNLGELADDLLNDVYGLDGVTPLSAATKVDEALRDIGSEFLQNLKAAGAGALSSFLLSEIFNAIGIGGVPGALGQAVGGAYLSAAIEALPELLAGTKSFSAVFKGIDPLSIAASWLGSTLASEIAEFDTIGGQLGSSIGAAAGAIAGSAIAIKALGLGTAVGGPVGALVGAFVGFLVGGLIGSVFGGTPRSGADVEWDASNNQFIVANAYARKGGSKDAAKSVSDAVANIYNSVLQATESKLLAPESVQAGNYGMRKKDWVYRSISTQSESAIEARFHDADALIAYGAAKGLKDIVANSAGGDVFVKRALFSALDASDGVVDGQLGDATGNFSVEQIVAVISTARDYAMFAENAKVIASAIANDPQSNFALGWATTLAMAADLHLDRRGATDWIGGYATWLDELNDGRFDDVSVAASAVEMRFNFTTNGREWFVANGNGSYRGTLTDDIAIDKQTIVNGATDEATGDFIDLRTEMFGGLDIKIAAVVFANAGNDVVHASDLGDNVFGGAGNDTLYGGRLDDWLFGDDGDDTLDAGAAAGGLGGDGNYLDGGAGNDILHGREGSDWLEGGVGTDILTGGGGDDILAGGGGDGDQMGGGAGNDQYIVRLGDGVDVLEEDAAGTPVAQSGGDYVSQRFADLISGIVKRNWVGNAAGVNGTTIGGGEDAIVFGQGIDIGDLQLFRSSTDSDDLVIRVMQTVDGVTSFSGTQLTVKDWFSNPFKRIEWLRFMDGNEVRIGDITSFIVGSAGNDVLIGTDGNDFVYGGEGDDQLHLLGGDDIGNGGSGNDLIAGHSGRDLLVGGLGVDQLIGGKGADALSGDGGGDDLYGGDDADILSGGRGDGDQVVGGAGNDTFKYGRGDGRDMMFDDFSANWDVVWSNGNWNAAAGFAYVSATGEVTGPGGTYLRKNVGTAAFPDLQWVGRFDYDSDTGTLRWFNPPAGAPVVANSGVDTIEFAPGIDIQDLILYRPAGSNDLVISIASENAEFASATSFADSVTIKDWYALPGQIEKLAFYQTGILDISAGATNLIAGTDGADGVAATPLSGSTAADWITGGAGDDVIAGGAGNDILAGNSGADTLKGEVGDDVLYGGAGNDVLDGGTGADVLVGGAGFDTASYASAGAGVRAYLANAELNIGDAAGDSYSSIENLSGGGGADLLGGDAGDNELSGSQGDDTLWGGAGDDSYIWNVGDGADTIRDASFAMEEAVTAAGALASGYSQTLWEATDILQPGYEDRYYWHLQITGPNGEIVYDYDLFAPNNASATQPDPQPASYHQAGWLGGFARTNGQQVTRAHFDASIDAGDDILEFGAGISLSDLSFLVSGSDLIVRFGGLATSQVTIKDHFTANSRIETLQFRDGLSVSLASILTATDGNLLAGTAGDDLMMGQAGALADLLDGGAGNDVLSGGAGADTLRGGDGDDVLEGGAGADLLEGGGNSASSVKGWGDTARYVRSTAAVRVDLNKTTAQAGGDAAGDILVGIENLTGSAFGDTLTGNDSANVIDGLDGSNIIYGRGGDDVLIGGSGSDNIYGDQGDDNISGGDGGDNLNGGDGKDLLSGGDGGDSIYGDAGEDVLTGGEGSDSLYGGDDDDNISGGGGVDWIDGGNGNDTISGGAGADTLSGGDGDDLYIFEAAFGADTVIDFGGQNRILFAAEVSLETLWFARVGNNLQITVIGTTDRVTLQNYFAPSWPTLMGEVSTQTHTLFLGHAQPLVSAMTAISAASPPAVMPESIVAMLAEYWHAGGKAKPQAAPITLTVDEDSASALTSVAAVDHDDNITSYVLGTSPANAQVTLNPQTGQFVYTPVADFTGKDSFSILVKDADGNTTEVPVTVVVQPVNDAPRDVRLVAGEALEVIEGALVDSPIARFVATDIEGDALTFSLTDDAEGRFDITGDGQLILRNPGGLDFETQPSHAIGVRVVDSRGAIVTRNFTVTVLDGNEGVTMAPVEPMHIDENLAAGAAVGSVAAIDLNSPGGSSDQLRYYFYYSGGAYATSADGRYAIDAVSGAISTAAPLNFEEGESSSAYRIVARNNQGNPGFAQAMVTVTINIGDVNEPNSMPSSYAMQVAENQAIGVVVGEVLASDPDIGSVSLGGQRYYFLHQGVVSATSFDGRFTIDAITGRIKTAMDLDFEGMTSGEYIVAARDNLGAGGFTEITTTVTIGITDVNEANSLPADHLLSVAENNAPGKQVGTIVASDPDHSGSAFSQQRYYFSRDGGVSATSFDGRFTIDAVSGIIKTATTFDFEAEAAPTDYVVIARDNQGAAGYNQTSSTVRIGITDANEPNSMPGSYAMSVAENVDIGTALGQVSASDVDGSGSAGSQQRYYFLNNGEASGTSIDGRYTVDAITGVIKTAAAIDFEAVPEPIAYTVVARDNLGEGAYNQVTSTVTITVEDRNDPNWLPADIEVRFAENQAGIVGTVVATDGDLGGSVFAQQEYFFINNGVWSLWSFDGRYVIDAVGNIRLINALNYETESGPRTYTVGALDHGGDTGITNLTTSQVKIVITDANEAPTAINFTPSITSLAERDHVATNTTLPAIEIGTVSVTDPDIEGANNSYTYSVQDERFEVVGNVVRLKMGAAVNYEAGQTIGLTITAKDVNSPFKIAKSWNISIADLPDIFEGTTGNDTLRGQSGADRIFGFGGRDTIFGDAGNDWIEGGAGDDWAAGEDGNDILYGGDGTDQLMGGRGNDILYGGNVDGNDLNDGYDMLLGDDGDDIMYGGAGNDFLSGGNGADQFFGGAGNDTAQYGDWVVNMPALVVDLENNAANAGSAAGDVYDSIESVMATNSDDTVLGDGQSNTLWGRNGDDMLRGRGGNDTLRGGAGNDTLYGDDGDDMLVGEDGDDIIWGGSGNDTLLGGAGVDTLYAESGDDFLDGGAGNDILNGGVDNDTYIVTRSSEADTIYNYDPSGDDIDVLGFQDFVRIQDKDLWFEQVNDDMRVSVIGTTSSVLIKDWYLISDAQSRANYRIDFIIADVRYTSEVNVDGLIALMATKTKPTTVAQRDALMEDLNYRVEWATYWGVNAPPVIEAIPDKEMNESGDLTFTVTATDDITPDAGVQVTAEAIGTQSLIDPEGLVLGLANSQGQRTLTISPKDYASGTVTIRIVAKDAGGVTSTEEFQLTIKPKADKPTIALLSGGSGTSGQGGIALTIDVNFPDTDGSETQEIWVAGVPAGVTLSAGAFDAVNNVWKLPADQADGLKVIAPAGWSQDLLLTVTARASEGGTLAVSDAVQTTIAINASPANLVFTGSVSENAANATVVGMVSAVDPDSGDVITYELKDDAGGRFALFGRELRVANNGLLNSENAGSHTIVIRATDQLGAYVEQTFTIAVNDVNEANSLSSRLAMSVVENVAVGTLVDTVHATDTDGAGTAFGQQRYYFVKDGVASGTSFDGRYTIDAISGAVRTAAALNYEGGPASMTYTVVARDNQGNGPYNEVSSQLTIDVTNLNEANSLPAELAMSVAENVPVGASVGTVVASDLDAVGVLFGQQRYYFLNDGVASDTSADGRYAIDAVSGVIRTAVTMNFEMETGSRSYIVAARDNQGAAGYNQATSTVTISVTDVNEANAIPESYAMGVVEGTAAGTSVGAVAASDIDGSGMPFGQQRYYFLHQGVASATSFDDRYTIDALSGVIRVKTGLDFEAGTTNVAYTVAARDNQGAAGYNQVTSTVSIAIADANEANSLSNYAMNVAENVASGTTVGTVKAGDLDAPGSMFGQQRYYFIKDGVVSATSHDGRYAIDVVTGVIRTVATVDFETETVANTSYMIAARDNQGAAGYNQATSTVTIGVTDANEANSLPLAYAMSVAENLAIGTTVGTVAAGDVDRPSAAFGQQRYYFLNNGAVSATSHDGRYTIDAITGVIKTAIALDFELGTPSGEYTVAARDNLGNPGYTQSTSIVTIGVVDVNEANSLPGAYAMSVAENLAGGAVVGTVSAYDVDKAGTAFGQQRYYFLDQGVASGTSSDGRYTIDAISGVIKTVAAMNFEAGPVSTAYTVIARDNQGAAGYRQASSVVTIALADVNEANSVASALAMEVFENEPIGTDIAQVVASDIDGPASVAGQQRYYFLNNGVASSTSSDGRFSIDAVTGMVKTAAALNFETMSASVYTVAVRDNQGGAGYNQVTSTLTIGLKNRNEAHSVASDSTFLAEGASPGPLVPIAGLDLVLSDVDATTPNITWTFADGSDEAYGMFVIDPTTGKISLKNASVDYESLIAVYEWRDVWVEDPDAGGHYESQQVFVGNDPSRAVFNLEVSASDGQFTSNAIATITVTDQPEAPVLSGPNHFTIRDDQAEGDFGWLYAYDPDNGSTNITFQLTNLIKREYEISSGSSEDVDNGYPDVFVTSNGHLSFTVPNDGEWEGGVRDHPVLGGRRYFYLDYKFTLVMTDSSGTVGTTDLTITFLKHDTNSVPPIVLDLDGDGIELVSAPDSPIYFDMDLDGIGDQTGWVGSDDGFLALDRNGNGIIDDASEISFASDAEGAMSDLEGLRAFDSNANGFLDAGDARFGEFRVWRDANQDGISQASELLTLAQLGIVQINLSLDLTGAEPGEVENTIYGTTQYLRADGTTGTVGDVFLVYDPSKPRDIAAPVILDFDGDGAGLVSLAGSTTRFDMDGDGALERTGWIESGDAFLALDRNGDGKISGISEISFVGDLAGAKTDLEGLKAFDSNGDGALTALDARFAEFKLWFDTNSNGVSDAGEIRSLAEADIVSINLSSTAADQAGANGNVIYGIGNFMRSNGTVGRLFDAGLSFENAGNDPGTSMKPAMTEDSFDWKSGKTRIGAANGQLIVRPRNASTMYDPGAGAMAAATYIHLRDKTIGMLGAFVLDLDGDGMDLEHQVNSDASFDMDGNGARDNTGWVARGDGFLVIDRDNDGLITSGAELSFLGEKAGARTNLEGLAALDSNKDGKITAADTRFGELKVWFDANYNGRSDEGELRSLSDFSITEIRTSGIATSVANQKMGSNVLMSTALFTQNGKTRTMGDVAFAFSPSADLQSAVPAQNLQWPQELDAPDGLSREEAGDGADLLDTRLALMRQAMSGFGAGSSAEMRLERAGIAPAYDFYAATAA</sequence>
<dbReference type="GO" id="GO:0045296">
    <property type="term" value="F:cadherin binding"/>
    <property type="evidence" value="ECO:0007669"/>
    <property type="project" value="TreeGrafter"/>
</dbReference>
<keyword evidence="3" id="KW-0106">Calcium</keyword>
<feature type="region of interest" description="Disordered" evidence="5">
    <location>
        <begin position="1951"/>
        <end position="1983"/>
    </location>
</feature>
<dbReference type="InterPro" id="IPR011049">
    <property type="entry name" value="Serralysin-like_metalloprot_C"/>
</dbReference>
<evidence type="ECO:0000256" key="4">
    <source>
        <dbReference type="ARBA" id="ARBA00023136"/>
    </source>
</evidence>
<evidence type="ECO:0000313" key="8">
    <source>
        <dbReference type="Proteomes" id="UP000575241"/>
    </source>
</evidence>
<dbReference type="GO" id="GO:0008013">
    <property type="term" value="F:beta-catenin binding"/>
    <property type="evidence" value="ECO:0007669"/>
    <property type="project" value="TreeGrafter"/>
</dbReference>
<feature type="domain" description="Cadherin" evidence="6">
    <location>
        <begin position="3717"/>
        <end position="3834"/>
    </location>
</feature>
<feature type="domain" description="Cadherin" evidence="6">
    <location>
        <begin position="2798"/>
        <end position="2901"/>
    </location>
</feature>
<dbReference type="PROSITE" id="PS00330">
    <property type="entry name" value="HEMOLYSIN_CALCIUM"/>
    <property type="match status" value="18"/>
</dbReference>
<evidence type="ECO:0000259" key="6">
    <source>
        <dbReference type="PROSITE" id="PS50268"/>
    </source>
</evidence>
<feature type="domain" description="Cadherin" evidence="6">
    <location>
        <begin position="2441"/>
        <end position="2557"/>
    </location>
</feature>
<gene>
    <name evidence="7" type="ORF">HNP52_000562</name>
</gene>
<evidence type="ECO:0000256" key="2">
    <source>
        <dbReference type="ARBA" id="ARBA00022737"/>
    </source>
</evidence>
<dbReference type="PRINTS" id="PR00205">
    <property type="entry name" value="CADHERIN"/>
</dbReference>
<feature type="domain" description="Cadherin" evidence="6">
    <location>
        <begin position="4401"/>
        <end position="4520"/>
    </location>
</feature>
<dbReference type="InterPro" id="IPR015919">
    <property type="entry name" value="Cadherin-like_sf"/>
</dbReference>
<feature type="domain" description="Cadherin" evidence="6">
    <location>
        <begin position="4513"/>
        <end position="4652"/>
    </location>
</feature>